<comment type="subcellular location">
    <subcellularLocation>
        <location evidence="1">Cell membrane</location>
        <topology evidence="1">Multi-pass membrane protein</topology>
    </subcellularLocation>
</comment>
<feature type="transmembrane region" description="Helical" evidence="5">
    <location>
        <begin position="12"/>
        <end position="39"/>
    </location>
</feature>
<protein>
    <submittedName>
        <fullName evidence="7">Predicted arabinose efflux permease, MFS family</fullName>
    </submittedName>
</protein>
<feature type="transmembrane region" description="Helical" evidence="5">
    <location>
        <begin position="244"/>
        <end position="265"/>
    </location>
</feature>
<keyword evidence="2 5" id="KW-0812">Transmembrane</keyword>
<dbReference type="PANTHER" id="PTHR23542:SF1">
    <property type="entry name" value="MAJOR FACILITATOR SUPERFAMILY (MFS) PROFILE DOMAIN-CONTAINING PROTEIN"/>
    <property type="match status" value="1"/>
</dbReference>
<accession>A0A239PDX7</accession>
<dbReference type="InterPro" id="IPR020846">
    <property type="entry name" value="MFS_dom"/>
</dbReference>
<feature type="transmembrane region" description="Helical" evidence="5">
    <location>
        <begin position="87"/>
        <end position="113"/>
    </location>
</feature>
<feature type="transmembrane region" description="Helical" evidence="5">
    <location>
        <begin position="214"/>
        <end position="238"/>
    </location>
</feature>
<dbReference type="InterPro" id="IPR036259">
    <property type="entry name" value="MFS_trans_sf"/>
</dbReference>
<dbReference type="PROSITE" id="PS50850">
    <property type="entry name" value="MFS"/>
    <property type="match status" value="1"/>
</dbReference>
<dbReference type="InterPro" id="IPR011701">
    <property type="entry name" value="MFS"/>
</dbReference>
<keyword evidence="8" id="KW-1185">Reference proteome</keyword>
<dbReference type="Proteomes" id="UP000198362">
    <property type="component" value="Unassembled WGS sequence"/>
</dbReference>
<dbReference type="AlphaFoldDB" id="A0A239PDX7"/>
<gene>
    <name evidence="7" type="ORF">SAMN05421812_117131</name>
</gene>
<keyword evidence="3 5" id="KW-1133">Transmembrane helix</keyword>
<feature type="domain" description="Major facilitator superfamily (MFS) profile" evidence="6">
    <location>
        <begin position="211"/>
        <end position="399"/>
    </location>
</feature>
<evidence type="ECO:0000256" key="3">
    <source>
        <dbReference type="ARBA" id="ARBA00022989"/>
    </source>
</evidence>
<dbReference type="Gene3D" id="1.20.1250.20">
    <property type="entry name" value="MFS general substrate transporter like domains"/>
    <property type="match status" value="1"/>
</dbReference>
<dbReference type="PANTHER" id="PTHR23542">
    <property type="match status" value="1"/>
</dbReference>
<dbReference type="Pfam" id="PF07690">
    <property type="entry name" value="MFS_1"/>
    <property type="match status" value="2"/>
</dbReference>
<keyword evidence="4 5" id="KW-0472">Membrane</keyword>
<reference evidence="7 8" key="1">
    <citation type="submission" date="2017-06" db="EMBL/GenBank/DDBJ databases">
        <authorList>
            <person name="Kim H.J."/>
            <person name="Triplett B.A."/>
        </authorList>
    </citation>
    <scope>NUCLEOTIDE SEQUENCE [LARGE SCALE GENOMIC DNA]</scope>
    <source>
        <strain evidence="7 8">CGMCC 4.5593</strain>
    </source>
</reference>
<dbReference type="OrthoDB" id="9180256at2"/>
<feature type="transmembrane region" description="Helical" evidence="5">
    <location>
        <begin position="161"/>
        <end position="187"/>
    </location>
</feature>
<evidence type="ECO:0000259" key="6">
    <source>
        <dbReference type="PROSITE" id="PS50850"/>
    </source>
</evidence>
<dbReference type="EMBL" id="FZPH01000017">
    <property type="protein sequence ID" value="SNT64609.1"/>
    <property type="molecule type" value="Genomic_DNA"/>
</dbReference>
<organism evidence="7 8">
    <name type="scientific">Asanoa hainanensis</name>
    <dbReference type="NCBI Taxonomy" id="560556"/>
    <lineage>
        <taxon>Bacteria</taxon>
        <taxon>Bacillati</taxon>
        <taxon>Actinomycetota</taxon>
        <taxon>Actinomycetes</taxon>
        <taxon>Micromonosporales</taxon>
        <taxon>Micromonosporaceae</taxon>
        <taxon>Asanoa</taxon>
    </lineage>
</organism>
<evidence type="ECO:0000256" key="2">
    <source>
        <dbReference type="ARBA" id="ARBA00022692"/>
    </source>
</evidence>
<evidence type="ECO:0000256" key="4">
    <source>
        <dbReference type="ARBA" id="ARBA00023136"/>
    </source>
</evidence>
<dbReference type="SUPFAM" id="SSF103473">
    <property type="entry name" value="MFS general substrate transporter"/>
    <property type="match status" value="1"/>
</dbReference>
<dbReference type="GO" id="GO:0005886">
    <property type="term" value="C:plasma membrane"/>
    <property type="evidence" value="ECO:0007669"/>
    <property type="project" value="UniProtKB-SubCell"/>
</dbReference>
<feature type="transmembrane region" description="Helical" evidence="5">
    <location>
        <begin position="366"/>
        <end position="385"/>
    </location>
</feature>
<evidence type="ECO:0000313" key="7">
    <source>
        <dbReference type="EMBL" id="SNT64609.1"/>
    </source>
</evidence>
<feature type="transmembrane region" description="Helical" evidence="5">
    <location>
        <begin position="45"/>
        <end position="67"/>
    </location>
</feature>
<dbReference type="GO" id="GO:0022857">
    <property type="term" value="F:transmembrane transporter activity"/>
    <property type="evidence" value="ECO:0007669"/>
    <property type="project" value="InterPro"/>
</dbReference>
<feature type="transmembrane region" description="Helical" evidence="5">
    <location>
        <begin position="277"/>
        <end position="310"/>
    </location>
</feature>
<evidence type="ECO:0000313" key="8">
    <source>
        <dbReference type="Proteomes" id="UP000198362"/>
    </source>
</evidence>
<dbReference type="RefSeq" id="WP_089254487.1">
    <property type="nucleotide sequence ID" value="NZ_FZPH01000017.1"/>
</dbReference>
<sequence>MRAYRELFAVPGVRSLAVAAVATRIAAPMLTLALFLAVVDAGRSYAVAGLVLTGFAAALALSVPVSARLVDRLAPRRILLGWSAAHLTAYAVLILALATGSSIGVLVTCAVALGASAPPAGPVVRATWPAFVPSHRLQTAFALDGVVNEAMYVTGPLLVSLLLLFVGPIVVVGVAGLVMLVGILLLVRTPSVRPRATAERRNYLGPLSTGQVRLLLVMIVCDAFAFGAVVVAAPAAAAEADSPGAAGLLVGAVSLGTVLSALVYGTRPRATSLGRQLVLFHAVSALVVAGVSLAPTLLVLGLALLAVGLVGGPRDTLHQLALGEAAPTQYRTEAYAWMGSAMWVGYALGSGAAGQLISLAGDDVDVAFVAAGGVTALAALLSPLVRSTRESAVAEGAQA</sequence>
<evidence type="ECO:0000256" key="1">
    <source>
        <dbReference type="ARBA" id="ARBA00004651"/>
    </source>
</evidence>
<name>A0A239PDX7_9ACTN</name>
<proteinExistence type="predicted"/>
<evidence type="ECO:0000256" key="5">
    <source>
        <dbReference type="SAM" id="Phobius"/>
    </source>
</evidence>